<dbReference type="Gene3D" id="3.40.50.300">
    <property type="entry name" value="P-loop containing nucleotide triphosphate hydrolases"/>
    <property type="match status" value="1"/>
</dbReference>
<dbReference type="eggNOG" id="COG3279">
    <property type="taxonomic scope" value="Bacteria"/>
</dbReference>
<dbReference type="InterPro" id="IPR003439">
    <property type="entry name" value="ABC_transporter-like_ATP-bd"/>
</dbReference>
<accession>R2QMT0</accession>
<evidence type="ECO:0008006" key="5">
    <source>
        <dbReference type="Google" id="ProtNLM"/>
    </source>
</evidence>
<dbReference type="GO" id="GO:0003677">
    <property type="term" value="F:DNA binding"/>
    <property type="evidence" value="ECO:0007669"/>
    <property type="project" value="InterPro"/>
</dbReference>
<sequence>MTLVTLENVMKQKNNQFILKNISLILNENDQIGIKMTHEESQLLFKLIMGKIAPSSGTIECQTTGLLSEMKDDGLYEHLTVSSYLKFFKKIANYPASLDSQLEAFSLLDVWQTKIKQLNPDQRKRVSLFRLFLFQPQVLLIESPLTNLTDEGIELYLRALEYIRQQKIAILFTAYYIEELFLVSKDIYRYQRNTGLEKTDLLSEDSALPSENESQQLQPKNVFKVACKLADKTIFFSPNEIDYIESINSVSNIRIGEEYFPSVLTMTELEEKLAHFGFFRCHRSYLVNLQRISELISYSKNSYTLILKGTSANKLPLSRTRLEEMKQLIEG</sequence>
<dbReference type="GO" id="GO:0005524">
    <property type="term" value="F:ATP binding"/>
    <property type="evidence" value="ECO:0007669"/>
    <property type="project" value="InterPro"/>
</dbReference>
<dbReference type="EMBL" id="AJAQ01000001">
    <property type="protein sequence ID" value="EOH97877.1"/>
    <property type="molecule type" value="Genomic_DNA"/>
</dbReference>
<feature type="domain" description="ABC transporter" evidence="1">
    <location>
        <begin position="4"/>
        <end position="217"/>
    </location>
</feature>
<dbReference type="eggNOG" id="COG1131">
    <property type="taxonomic scope" value="Bacteria"/>
</dbReference>
<dbReference type="PROSITE" id="PS50893">
    <property type="entry name" value="ABC_TRANSPORTER_2"/>
    <property type="match status" value="1"/>
</dbReference>
<evidence type="ECO:0000259" key="1">
    <source>
        <dbReference type="PROSITE" id="PS50893"/>
    </source>
</evidence>
<dbReference type="GO" id="GO:0000156">
    <property type="term" value="F:phosphorelay response regulator activity"/>
    <property type="evidence" value="ECO:0007669"/>
    <property type="project" value="InterPro"/>
</dbReference>
<dbReference type="HOGENOM" id="CLU_049568_0_0_9"/>
<dbReference type="SUPFAM" id="SSF52540">
    <property type="entry name" value="P-loop containing nucleoside triphosphate hydrolases"/>
    <property type="match status" value="1"/>
</dbReference>
<evidence type="ECO:0000313" key="4">
    <source>
        <dbReference type="Proteomes" id="UP000013782"/>
    </source>
</evidence>
<dbReference type="RefSeq" id="WP_010755608.1">
    <property type="nucleotide sequence ID" value="NZ_ASWD01000002.1"/>
</dbReference>
<dbReference type="Proteomes" id="UP000013782">
    <property type="component" value="Unassembled WGS sequence"/>
</dbReference>
<dbReference type="Pfam" id="PF04397">
    <property type="entry name" value="LytTR"/>
    <property type="match status" value="1"/>
</dbReference>
<dbReference type="OrthoDB" id="9809318at2"/>
<keyword evidence="4" id="KW-1185">Reference proteome</keyword>
<proteinExistence type="predicted"/>
<evidence type="ECO:0000259" key="2">
    <source>
        <dbReference type="PROSITE" id="PS50930"/>
    </source>
</evidence>
<dbReference type="PANTHER" id="PTHR37299">
    <property type="entry name" value="TRANSCRIPTIONAL REGULATOR-RELATED"/>
    <property type="match status" value="1"/>
</dbReference>
<dbReference type="InterPro" id="IPR012046">
    <property type="entry name" value="LytTR_ABC"/>
</dbReference>
<dbReference type="GO" id="GO:0016887">
    <property type="term" value="F:ATP hydrolysis activity"/>
    <property type="evidence" value="ECO:0007669"/>
    <property type="project" value="InterPro"/>
</dbReference>
<dbReference type="InterPro" id="IPR007492">
    <property type="entry name" value="LytTR_DNA-bd_dom"/>
</dbReference>
<reference evidence="3 4" key="1">
    <citation type="submission" date="2013-02" db="EMBL/GenBank/DDBJ databases">
        <title>The Genome Sequence of Enterococcus pallens BAA-351.</title>
        <authorList>
            <consortium name="The Broad Institute Genome Sequencing Platform"/>
            <consortium name="The Broad Institute Genome Sequencing Center for Infectious Disease"/>
            <person name="Earl A.M."/>
            <person name="Gilmore M.S."/>
            <person name="Lebreton F."/>
            <person name="Walker B."/>
            <person name="Young S.K."/>
            <person name="Zeng Q."/>
            <person name="Gargeya S."/>
            <person name="Fitzgerald M."/>
            <person name="Haas B."/>
            <person name="Abouelleil A."/>
            <person name="Alvarado L."/>
            <person name="Arachchi H.M."/>
            <person name="Berlin A.M."/>
            <person name="Chapman S.B."/>
            <person name="Dewar J."/>
            <person name="Goldberg J."/>
            <person name="Griggs A."/>
            <person name="Gujja S."/>
            <person name="Hansen M."/>
            <person name="Howarth C."/>
            <person name="Imamovic A."/>
            <person name="Larimer J."/>
            <person name="McCowan C."/>
            <person name="Murphy C."/>
            <person name="Neiman D."/>
            <person name="Pearson M."/>
            <person name="Priest M."/>
            <person name="Roberts A."/>
            <person name="Saif S."/>
            <person name="Shea T."/>
            <person name="Sisk P."/>
            <person name="Sykes S."/>
            <person name="Wortman J."/>
            <person name="Nusbaum C."/>
            <person name="Birren B."/>
        </authorList>
    </citation>
    <scope>NUCLEOTIDE SEQUENCE [LARGE SCALE GENOMIC DNA]</scope>
    <source>
        <strain evidence="3 4">ATCC BAA-351</strain>
    </source>
</reference>
<dbReference type="PROSITE" id="PS50930">
    <property type="entry name" value="HTH_LYTTR"/>
    <property type="match status" value="1"/>
</dbReference>
<comment type="caution">
    <text evidence="3">The sequence shown here is derived from an EMBL/GenBank/DDBJ whole genome shotgun (WGS) entry which is preliminary data.</text>
</comment>
<gene>
    <name evidence="3" type="ORF">UAU_00545</name>
</gene>
<name>R2QMT0_9ENTE</name>
<dbReference type="SMART" id="SM00850">
    <property type="entry name" value="LytTR"/>
    <property type="match status" value="1"/>
</dbReference>
<dbReference type="AlphaFoldDB" id="R2QMT0"/>
<dbReference type="STRING" id="160454.RV10_GL000840"/>
<dbReference type="InterPro" id="IPR046947">
    <property type="entry name" value="LytR-like"/>
</dbReference>
<protein>
    <recommendedName>
        <fullName evidence="5">ABC transporter ATP-binding protein</fullName>
    </recommendedName>
</protein>
<dbReference type="PANTHER" id="PTHR37299:SF1">
    <property type="entry name" value="STAGE 0 SPORULATION PROTEIN A HOMOLOG"/>
    <property type="match status" value="1"/>
</dbReference>
<dbReference type="PATRIC" id="fig|1158607.3.peg.550"/>
<feature type="domain" description="HTH LytTR-type" evidence="2">
    <location>
        <begin position="225"/>
        <end position="331"/>
    </location>
</feature>
<dbReference type="InterPro" id="IPR027417">
    <property type="entry name" value="P-loop_NTPase"/>
</dbReference>
<dbReference type="PIRSF" id="PIRSF036612">
    <property type="entry name" value="ABC_ATP_LytTR"/>
    <property type="match status" value="1"/>
</dbReference>
<organism evidence="3 4">
    <name type="scientific">Enterococcus pallens ATCC BAA-351</name>
    <dbReference type="NCBI Taxonomy" id="1158607"/>
    <lineage>
        <taxon>Bacteria</taxon>
        <taxon>Bacillati</taxon>
        <taxon>Bacillota</taxon>
        <taxon>Bacilli</taxon>
        <taxon>Lactobacillales</taxon>
        <taxon>Enterococcaceae</taxon>
        <taxon>Enterococcus</taxon>
    </lineage>
</organism>
<evidence type="ECO:0000313" key="3">
    <source>
        <dbReference type="EMBL" id="EOH97877.1"/>
    </source>
</evidence>
<dbReference type="Gene3D" id="2.40.50.1020">
    <property type="entry name" value="LytTr DNA-binding domain"/>
    <property type="match status" value="1"/>
</dbReference>